<comment type="caution">
    <text evidence="2">The sequence shown here is derived from an EMBL/GenBank/DDBJ whole genome shotgun (WGS) entry which is preliminary data.</text>
</comment>
<feature type="compositionally biased region" description="Polar residues" evidence="1">
    <location>
        <begin position="530"/>
        <end position="540"/>
    </location>
</feature>
<sequence>MHCALQKVGTDSKKVADVVNNYLPRKSEEQNNSRTSFEADCKVSSLARRNSDSRCVILTFLESDGNWRIVALPLQCLSNCNFASGVNMDGLQLVFPPPINALVFDQHKGQRVMPPDCAYAINSFTRSISEANGRRQSQNKTLAYRASKLNGLSGSSSQRLLTCNNILAMNPDGSTAVDSSDMFNDNCKVRKSVKKNSRRKTKRKGRQSQKLSRDTGPTEPEVLSEEYTHWSSNSETCGNNDVDQGVVSYLTRPEIPLTDDSLTKSNFDSNKDDGIFGSVEALKYCTSCVDNVEKSEAIAPAVHNSVGEPTLSNSEDHLRTINPEFSLTAGGVEDIHNKQHFKDMCSKSSSDMQDSLVLDSVSVGSNSDDNTNAGEDVKQSEKISCGIGLSENLLNGVSNAKHTDGTKHGAHSSRSSNKRGKQNKVAPRNASVNRSAVVGNSHGRTGKENNHSVWQKVKRNEFDECGAELKKVSSTFSQIDATSKMAPSLKRNCNFVDVNILSRTEDKKHLKSKVGRKMKRRASTGPKQEYNCNSRRGPHSNQAIANQHPGISMKQNEISYIMSHASGQKGDNSALGSHNHNNSVNRLLTTSVECESSESVHSARVYADESKPPRSVCCSVSSENMENEDSSLPKSCGSFDQAMTEEQSPLCVTYLLGDEIDQIQREAPFIDYKQSHNSGSTLQKWIPIGVKDSGSTISNKPISSSLEHCDEITAEDWTLKSSNEGKTVSNFQNLVSSVNSKVTSTGNELQNQRSWNQDASTLKEQRDKYTSPNCCINECTIEDPFLNYSNKIAQAVNDSCRAQLACEAVQMVTGCPIAEFERILHFCSPVICQSPKLQNCLICSRDCTDGVPLCRHETPNISLGCLWEWYEKHGSYGLEIRAEDYENPKRLGVDRFRISCLFCPFFVSNSAVRYTEESFPT</sequence>
<dbReference type="KEGG" id="qsa:O6P43_005303"/>
<feature type="region of interest" description="Disordered" evidence="1">
    <location>
        <begin position="361"/>
        <end position="380"/>
    </location>
</feature>
<dbReference type="AlphaFoldDB" id="A0AAD7Q5R3"/>
<feature type="region of interest" description="Disordered" evidence="1">
    <location>
        <begin position="397"/>
        <end position="452"/>
    </location>
</feature>
<proteinExistence type="predicted"/>
<dbReference type="EMBL" id="JARAOO010000003">
    <property type="protein sequence ID" value="KAJ7975371.1"/>
    <property type="molecule type" value="Genomic_DNA"/>
</dbReference>
<gene>
    <name evidence="2" type="ORF">O6P43_005303</name>
</gene>
<feature type="compositionally biased region" description="Basic residues" evidence="1">
    <location>
        <begin position="513"/>
        <end position="522"/>
    </location>
</feature>
<dbReference type="PANTHER" id="PTHR32010">
    <property type="entry name" value="PHOTOSYSTEM II STABILITY/ASSEMBLY FACTOR HCF136, CHLOROPLASTIC"/>
    <property type="match status" value="1"/>
</dbReference>
<protein>
    <submittedName>
        <fullName evidence="2">Serine-rich adhesin for platelets like</fullName>
    </submittedName>
</protein>
<evidence type="ECO:0000313" key="3">
    <source>
        <dbReference type="Proteomes" id="UP001163823"/>
    </source>
</evidence>
<organism evidence="2 3">
    <name type="scientific">Quillaja saponaria</name>
    <name type="common">Soap bark tree</name>
    <dbReference type="NCBI Taxonomy" id="32244"/>
    <lineage>
        <taxon>Eukaryota</taxon>
        <taxon>Viridiplantae</taxon>
        <taxon>Streptophyta</taxon>
        <taxon>Embryophyta</taxon>
        <taxon>Tracheophyta</taxon>
        <taxon>Spermatophyta</taxon>
        <taxon>Magnoliopsida</taxon>
        <taxon>eudicotyledons</taxon>
        <taxon>Gunneridae</taxon>
        <taxon>Pentapetalae</taxon>
        <taxon>rosids</taxon>
        <taxon>fabids</taxon>
        <taxon>Fabales</taxon>
        <taxon>Quillajaceae</taxon>
        <taxon>Quillaja</taxon>
    </lineage>
</organism>
<keyword evidence="3" id="KW-1185">Reference proteome</keyword>
<feature type="region of interest" description="Disordered" evidence="1">
    <location>
        <begin position="190"/>
        <end position="222"/>
    </location>
</feature>
<evidence type="ECO:0000313" key="2">
    <source>
        <dbReference type="EMBL" id="KAJ7975371.1"/>
    </source>
</evidence>
<evidence type="ECO:0000256" key="1">
    <source>
        <dbReference type="SAM" id="MobiDB-lite"/>
    </source>
</evidence>
<dbReference type="EMBL" id="JARAOO010000003">
    <property type="protein sequence ID" value="KAJ7975372.1"/>
    <property type="molecule type" value="Genomic_DNA"/>
</dbReference>
<name>A0AAD7Q5R3_QUISA</name>
<accession>A0AAD7Q5R3</accession>
<feature type="compositionally biased region" description="Basic residues" evidence="1">
    <location>
        <begin position="190"/>
        <end position="207"/>
    </location>
</feature>
<dbReference type="PANTHER" id="PTHR32010:SF18">
    <property type="entry name" value="DUF789 FAMILY PROTEIN"/>
    <property type="match status" value="1"/>
</dbReference>
<reference evidence="2" key="1">
    <citation type="journal article" date="2023" name="Science">
        <title>Elucidation of the pathway for biosynthesis of saponin adjuvants from the soapbark tree.</title>
        <authorList>
            <person name="Reed J."/>
            <person name="Orme A."/>
            <person name="El-Demerdash A."/>
            <person name="Owen C."/>
            <person name="Martin L.B.B."/>
            <person name="Misra R.C."/>
            <person name="Kikuchi S."/>
            <person name="Rejzek M."/>
            <person name="Martin A.C."/>
            <person name="Harkess A."/>
            <person name="Leebens-Mack J."/>
            <person name="Louveau T."/>
            <person name="Stephenson M.J."/>
            <person name="Osbourn A."/>
        </authorList>
    </citation>
    <scope>NUCLEOTIDE SEQUENCE</scope>
    <source>
        <strain evidence="2">S10</strain>
    </source>
</reference>
<feature type="region of interest" description="Disordered" evidence="1">
    <location>
        <begin position="513"/>
        <end position="540"/>
    </location>
</feature>
<feature type="compositionally biased region" description="Basic residues" evidence="1">
    <location>
        <begin position="408"/>
        <end position="422"/>
    </location>
</feature>
<dbReference type="Proteomes" id="UP001163823">
    <property type="component" value="Chromosome 3"/>
</dbReference>